<reference evidence="1 2" key="1">
    <citation type="submission" date="2024-09" db="EMBL/GenBank/DDBJ databases">
        <authorList>
            <person name="Lee S.D."/>
        </authorList>
    </citation>
    <scope>NUCLEOTIDE SEQUENCE [LARGE SCALE GENOMIC DNA]</scope>
    <source>
        <strain evidence="1 2">N1-1</strain>
    </source>
</reference>
<protein>
    <submittedName>
        <fullName evidence="1">L-rhamnose mutarotase</fullName>
    </submittedName>
</protein>
<dbReference type="InterPro" id="IPR011008">
    <property type="entry name" value="Dimeric_a/b-barrel"/>
</dbReference>
<proteinExistence type="predicted"/>
<accession>A0ABV6VKT7</accession>
<dbReference type="Gene3D" id="3.30.70.100">
    <property type="match status" value="1"/>
</dbReference>
<comment type="caution">
    <text evidence="1">The sequence shown here is derived from an EMBL/GenBank/DDBJ whole genome shotgun (WGS) entry which is preliminary data.</text>
</comment>
<dbReference type="EMBL" id="JBHEZX010000023">
    <property type="protein sequence ID" value="MFC1414357.1"/>
    <property type="molecule type" value="Genomic_DNA"/>
</dbReference>
<dbReference type="InterPro" id="IPR008000">
    <property type="entry name" value="Rham/fucose_mutarotase"/>
</dbReference>
<dbReference type="Proteomes" id="UP001592582">
    <property type="component" value="Unassembled WGS sequence"/>
</dbReference>
<gene>
    <name evidence="1" type="ORF">ACEZDG_34350</name>
</gene>
<sequence>MRTALHTRVLPDRIADYEQAHREVPAELTEAMREAGCHSWTIWRSGTELFHLIDCEDYPALISHLATLPVNTAWQLRMAELLEVVHDYSDDGGDAALPVVWQL</sequence>
<organism evidence="1 2">
    <name type="scientific">Streptacidiphilus alkalitolerans</name>
    <dbReference type="NCBI Taxonomy" id="3342712"/>
    <lineage>
        <taxon>Bacteria</taxon>
        <taxon>Bacillati</taxon>
        <taxon>Actinomycetota</taxon>
        <taxon>Actinomycetes</taxon>
        <taxon>Kitasatosporales</taxon>
        <taxon>Streptomycetaceae</taxon>
        <taxon>Streptacidiphilus</taxon>
    </lineage>
</organism>
<evidence type="ECO:0000313" key="1">
    <source>
        <dbReference type="EMBL" id="MFC1414357.1"/>
    </source>
</evidence>
<dbReference type="Pfam" id="PF05336">
    <property type="entry name" value="rhaM"/>
    <property type="match status" value="1"/>
</dbReference>
<name>A0ABV6VKT7_9ACTN</name>
<evidence type="ECO:0000313" key="2">
    <source>
        <dbReference type="Proteomes" id="UP001592582"/>
    </source>
</evidence>
<dbReference type="SUPFAM" id="SSF54909">
    <property type="entry name" value="Dimeric alpha+beta barrel"/>
    <property type="match status" value="1"/>
</dbReference>
<keyword evidence="2" id="KW-1185">Reference proteome</keyword>